<organism evidence="8 9">
    <name type="scientific">Legionella erythra</name>
    <dbReference type="NCBI Taxonomy" id="448"/>
    <lineage>
        <taxon>Bacteria</taxon>
        <taxon>Pseudomonadati</taxon>
        <taxon>Pseudomonadota</taxon>
        <taxon>Gammaproteobacteria</taxon>
        <taxon>Legionellales</taxon>
        <taxon>Legionellaceae</taxon>
        <taxon>Legionella</taxon>
    </lineage>
</organism>
<dbReference type="InterPro" id="IPR036390">
    <property type="entry name" value="WH_DNA-bd_sf"/>
</dbReference>
<protein>
    <submittedName>
        <fullName evidence="8">Transcriptional regulator np20, Fur family</fullName>
    </submittedName>
</protein>
<dbReference type="PATRIC" id="fig|448.7.peg.1566"/>
<proteinExistence type="inferred from homology"/>
<dbReference type="GO" id="GO:0008270">
    <property type="term" value="F:zinc ion binding"/>
    <property type="evidence" value="ECO:0007669"/>
    <property type="project" value="TreeGrafter"/>
</dbReference>
<evidence type="ECO:0000256" key="2">
    <source>
        <dbReference type="ARBA" id="ARBA00022491"/>
    </source>
</evidence>
<dbReference type="PANTHER" id="PTHR33202">
    <property type="entry name" value="ZINC UPTAKE REGULATION PROTEIN"/>
    <property type="match status" value="1"/>
</dbReference>
<keyword evidence="4" id="KW-0805">Transcription regulation</keyword>
<dbReference type="GO" id="GO:0003700">
    <property type="term" value="F:DNA-binding transcription factor activity"/>
    <property type="evidence" value="ECO:0007669"/>
    <property type="project" value="InterPro"/>
</dbReference>
<feature type="binding site" evidence="7">
    <location>
        <position position="97"/>
    </location>
    <ligand>
        <name>Zn(2+)</name>
        <dbReference type="ChEBI" id="CHEBI:29105"/>
    </ligand>
</feature>
<reference evidence="8 9" key="1">
    <citation type="submission" date="2015-11" db="EMBL/GenBank/DDBJ databases">
        <title>Genomic analysis of 38 Legionella species identifies large and diverse effector repertoires.</title>
        <authorList>
            <person name="Burstein D."/>
            <person name="Amaro F."/>
            <person name="Zusman T."/>
            <person name="Lifshitz Z."/>
            <person name="Cohen O."/>
            <person name="Gilbert J.A."/>
            <person name="Pupko T."/>
            <person name="Shuman H.A."/>
            <person name="Segal G."/>
        </authorList>
    </citation>
    <scope>NUCLEOTIDE SEQUENCE [LARGE SCALE GENOMIC DNA]</scope>
    <source>
        <strain evidence="8 9">SE-32A-C8</strain>
    </source>
</reference>
<keyword evidence="7" id="KW-0479">Metal-binding</keyword>
<dbReference type="Gene3D" id="3.30.1490.190">
    <property type="match status" value="1"/>
</dbReference>
<evidence type="ECO:0000256" key="5">
    <source>
        <dbReference type="ARBA" id="ARBA00023125"/>
    </source>
</evidence>
<evidence type="ECO:0000256" key="3">
    <source>
        <dbReference type="ARBA" id="ARBA00022833"/>
    </source>
</evidence>
<dbReference type="GO" id="GO:0005829">
    <property type="term" value="C:cytosol"/>
    <property type="evidence" value="ECO:0007669"/>
    <property type="project" value="TreeGrafter"/>
</dbReference>
<evidence type="ECO:0000313" key="8">
    <source>
        <dbReference type="EMBL" id="KTC97660.1"/>
    </source>
</evidence>
<comment type="caution">
    <text evidence="8">The sequence shown here is derived from an EMBL/GenBank/DDBJ whole genome shotgun (WGS) entry which is preliminary data.</text>
</comment>
<dbReference type="Pfam" id="PF01475">
    <property type="entry name" value="FUR"/>
    <property type="match status" value="1"/>
</dbReference>
<sequence length="152" mass="17530">MAYPVAFLDFCATVAHKPTSLRKNVLYILWRSDKPLKAYDILEQLLQFNANAKPPAVYRVLDYFVALGLVHKIESIQSYSLCQEHEKKYHCELLMVCHHCHAVVEVYDSNLHALIKQLGQTQRFALQESSIEIKGLCESCQAQHRTQRSKKV</sequence>
<keyword evidence="5" id="KW-0238">DNA-binding</keyword>
<dbReference type="SUPFAM" id="SSF46785">
    <property type="entry name" value="Winged helix' DNA-binding domain"/>
    <property type="match status" value="1"/>
</dbReference>
<comment type="cofactor">
    <cofactor evidence="7">
        <name>Zn(2+)</name>
        <dbReference type="ChEBI" id="CHEBI:29105"/>
    </cofactor>
    <text evidence="7">Binds 1 zinc ion per subunit.</text>
</comment>
<evidence type="ECO:0000256" key="1">
    <source>
        <dbReference type="ARBA" id="ARBA00007957"/>
    </source>
</evidence>
<dbReference type="STRING" id="448.Lery_1499"/>
<dbReference type="GO" id="GO:0000976">
    <property type="term" value="F:transcription cis-regulatory region binding"/>
    <property type="evidence" value="ECO:0007669"/>
    <property type="project" value="TreeGrafter"/>
</dbReference>
<dbReference type="Gene3D" id="1.10.10.10">
    <property type="entry name" value="Winged helix-like DNA-binding domain superfamily/Winged helix DNA-binding domain"/>
    <property type="match status" value="1"/>
</dbReference>
<evidence type="ECO:0000256" key="6">
    <source>
        <dbReference type="ARBA" id="ARBA00023163"/>
    </source>
</evidence>
<feature type="binding site" evidence="7">
    <location>
        <position position="137"/>
    </location>
    <ligand>
        <name>Zn(2+)</name>
        <dbReference type="ChEBI" id="CHEBI:29105"/>
    </ligand>
</feature>
<dbReference type="InterPro" id="IPR036388">
    <property type="entry name" value="WH-like_DNA-bd_sf"/>
</dbReference>
<accession>A0A0W0TQ03</accession>
<dbReference type="GO" id="GO:0045892">
    <property type="term" value="P:negative regulation of DNA-templated transcription"/>
    <property type="evidence" value="ECO:0007669"/>
    <property type="project" value="TreeGrafter"/>
</dbReference>
<gene>
    <name evidence="8" type="ORF">Lery_1499</name>
</gene>
<dbReference type="InterPro" id="IPR002481">
    <property type="entry name" value="FUR"/>
</dbReference>
<evidence type="ECO:0000256" key="4">
    <source>
        <dbReference type="ARBA" id="ARBA00023015"/>
    </source>
</evidence>
<keyword evidence="3 7" id="KW-0862">Zinc</keyword>
<keyword evidence="6" id="KW-0804">Transcription</keyword>
<feature type="binding site" evidence="7">
    <location>
        <position position="100"/>
    </location>
    <ligand>
        <name>Zn(2+)</name>
        <dbReference type="ChEBI" id="CHEBI:29105"/>
    </ligand>
</feature>
<dbReference type="AlphaFoldDB" id="A0A0W0TQ03"/>
<dbReference type="PANTHER" id="PTHR33202:SF6">
    <property type="entry name" value="ZINC UPTAKE REGULATION PROTEIN"/>
    <property type="match status" value="1"/>
</dbReference>
<keyword evidence="2" id="KW-0678">Repressor</keyword>
<evidence type="ECO:0000256" key="7">
    <source>
        <dbReference type="PIRSR" id="PIRSR602481-1"/>
    </source>
</evidence>
<keyword evidence="9" id="KW-1185">Reference proteome</keyword>
<evidence type="ECO:0000313" key="9">
    <source>
        <dbReference type="Proteomes" id="UP000054773"/>
    </source>
</evidence>
<dbReference type="GO" id="GO:1900376">
    <property type="term" value="P:regulation of secondary metabolite biosynthetic process"/>
    <property type="evidence" value="ECO:0007669"/>
    <property type="project" value="TreeGrafter"/>
</dbReference>
<dbReference type="InterPro" id="IPR043135">
    <property type="entry name" value="Fur_C"/>
</dbReference>
<dbReference type="OrthoDB" id="9801127at2"/>
<comment type="similarity">
    <text evidence="1">Belongs to the Fur family.</text>
</comment>
<dbReference type="Proteomes" id="UP000054773">
    <property type="component" value="Unassembled WGS sequence"/>
</dbReference>
<dbReference type="RefSeq" id="WP_058526646.1">
    <property type="nucleotide sequence ID" value="NZ_CAAAHY010000022.1"/>
</dbReference>
<dbReference type="EMBL" id="LNYA01000024">
    <property type="protein sequence ID" value="KTC97660.1"/>
    <property type="molecule type" value="Genomic_DNA"/>
</dbReference>
<name>A0A0W0TQ03_LEGER</name>
<feature type="binding site" evidence="7">
    <location>
        <position position="140"/>
    </location>
    <ligand>
        <name>Zn(2+)</name>
        <dbReference type="ChEBI" id="CHEBI:29105"/>
    </ligand>
</feature>